<feature type="domain" description="F-box" evidence="4">
    <location>
        <begin position="56"/>
        <end position="105"/>
    </location>
</feature>
<reference evidence="5 6" key="1">
    <citation type="journal article" date="2019" name="New Phytol.">
        <title>Comparative genomics reveals unique wood-decay strategies and fruiting body development in the Schizophyllaceae.</title>
        <authorList>
            <person name="Almasi E."/>
            <person name="Sahu N."/>
            <person name="Krizsan K."/>
            <person name="Balint B."/>
            <person name="Kovacs G.M."/>
            <person name="Kiss B."/>
            <person name="Cseklye J."/>
            <person name="Drula E."/>
            <person name="Henrissat B."/>
            <person name="Nagy I."/>
            <person name="Chovatia M."/>
            <person name="Adam C."/>
            <person name="LaButti K."/>
            <person name="Lipzen A."/>
            <person name="Riley R."/>
            <person name="Grigoriev I.V."/>
            <person name="Nagy L.G."/>
        </authorList>
    </citation>
    <scope>NUCLEOTIDE SEQUENCE [LARGE SCALE GENOMIC DNA]</scope>
    <source>
        <strain evidence="5 6">NL-1724</strain>
    </source>
</reference>
<evidence type="ECO:0000259" key="4">
    <source>
        <dbReference type="PROSITE" id="PS50181"/>
    </source>
</evidence>
<dbReference type="InterPro" id="IPR001810">
    <property type="entry name" value="F-box_dom"/>
</dbReference>
<evidence type="ECO:0000256" key="1">
    <source>
        <dbReference type="PROSITE-ProRule" id="PRU00042"/>
    </source>
</evidence>
<feature type="domain" description="C2H2-type" evidence="3">
    <location>
        <begin position="603"/>
        <end position="634"/>
    </location>
</feature>
<dbReference type="OrthoDB" id="2322499at2759"/>
<keyword evidence="1" id="KW-0479">Metal-binding</keyword>
<proteinExistence type="predicted"/>
<evidence type="ECO:0000256" key="2">
    <source>
        <dbReference type="SAM" id="MobiDB-lite"/>
    </source>
</evidence>
<sequence length="681" mass="76584">MRRSSRLVARRESAEAHDGVDTGSRTSESPEPAAPPKRCKKDNRPAKAKFVTRGKLRRLPDLPVELLYETFQYVEPSALLHLSRSVKSFRNLLMSRSARPIWQSSLASVEGLPPAPDSMNEPQYVDLVWGYGCPFCGTAFGGTISWLARWSQFESLRGPRRMTTGLGVLVCYSSPLKRFLSFDGSELCNKAYCLVSMTSETRLAKIVPYIEVEDKSGDTIRLFSVDVAVKYNVDLSSNRNIDRIARWMLDKERAFRAVLQHAQLEEKWDAHRQNDKQKDLDRRRDLRQQAIEKRLRDLGWVDEIAKLPSGALAAQKSVRTVAPLSEKGWLAIQDALIAFMQKARDVRLAKEKSSALEARRKLLSDIYCEYRLTKPFGTILPGIGDLKNAPVIVRLFQETPFDKQISASTVLAALDTIPQSFLDEWQMQCDSKLVSIAQDQLSKSETLPNALGIDNFTADSLRLASVLFSVDGVGYSHYPRVLISPYPYYFYIAWQAGIIRLHLDAVTLARRAVELVGKDPLTATVEDMDRLEPWYYYQAACGSVAVSRASDATRIVYPWRYVILQQTHHQPKQLALLGPEDTAIAREFLQSELYDVEFTNADAQCLHCAERFTASSDMREHMREVKDDETGLQPGHIRADAQTGHAGCRGWRNAGFVGPSQCTAYGVLVRAVLQASLTAPI</sequence>
<keyword evidence="1" id="KW-0863">Zinc-finger</keyword>
<keyword evidence="6" id="KW-1185">Reference proteome</keyword>
<dbReference type="PROSITE" id="PS50157">
    <property type="entry name" value="ZINC_FINGER_C2H2_2"/>
    <property type="match status" value="1"/>
</dbReference>
<evidence type="ECO:0000259" key="3">
    <source>
        <dbReference type="PROSITE" id="PS50157"/>
    </source>
</evidence>
<keyword evidence="1" id="KW-0862">Zinc</keyword>
<comment type="caution">
    <text evidence="5">The sequence shown here is derived from an EMBL/GenBank/DDBJ whole genome shotgun (WGS) entry which is preliminary data.</text>
</comment>
<gene>
    <name evidence="5" type="ORF">BD626DRAFT_631919</name>
</gene>
<accession>A0A550C9C7</accession>
<dbReference type="InterPro" id="IPR036047">
    <property type="entry name" value="F-box-like_dom_sf"/>
</dbReference>
<dbReference type="Proteomes" id="UP000320762">
    <property type="component" value="Unassembled WGS sequence"/>
</dbReference>
<protein>
    <recommendedName>
        <fullName evidence="7">F-box domain-containing protein</fullName>
    </recommendedName>
</protein>
<evidence type="ECO:0000313" key="5">
    <source>
        <dbReference type="EMBL" id="TRM61395.1"/>
    </source>
</evidence>
<dbReference type="InterPro" id="IPR013087">
    <property type="entry name" value="Znf_C2H2_type"/>
</dbReference>
<feature type="compositionally biased region" description="Basic and acidic residues" evidence="2">
    <location>
        <begin position="9"/>
        <end position="20"/>
    </location>
</feature>
<dbReference type="EMBL" id="VDMD01000017">
    <property type="protein sequence ID" value="TRM61395.1"/>
    <property type="molecule type" value="Genomic_DNA"/>
</dbReference>
<name>A0A550C9C7_9AGAR</name>
<feature type="compositionally biased region" description="Basic residues" evidence="2">
    <location>
        <begin position="37"/>
        <end position="46"/>
    </location>
</feature>
<evidence type="ECO:0000313" key="6">
    <source>
        <dbReference type="Proteomes" id="UP000320762"/>
    </source>
</evidence>
<dbReference type="AlphaFoldDB" id="A0A550C9C7"/>
<dbReference type="GO" id="GO:0008270">
    <property type="term" value="F:zinc ion binding"/>
    <property type="evidence" value="ECO:0007669"/>
    <property type="project" value="UniProtKB-KW"/>
</dbReference>
<dbReference type="PROSITE" id="PS50181">
    <property type="entry name" value="FBOX"/>
    <property type="match status" value="1"/>
</dbReference>
<evidence type="ECO:0008006" key="7">
    <source>
        <dbReference type="Google" id="ProtNLM"/>
    </source>
</evidence>
<feature type="region of interest" description="Disordered" evidence="2">
    <location>
        <begin position="1"/>
        <end position="46"/>
    </location>
</feature>
<dbReference type="SUPFAM" id="SSF81383">
    <property type="entry name" value="F-box domain"/>
    <property type="match status" value="1"/>
</dbReference>
<organism evidence="5 6">
    <name type="scientific">Schizophyllum amplum</name>
    <dbReference type="NCBI Taxonomy" id="97359"/>
    <lineage>
        <taxon>Eukaryota</taxon>
        <taxon>Fungi</taxon>
        <taxon>Dikarya</taxon>
        <taxon>Basidiomycota</taxon>
        <taxon>Agaricomycotina</taxon>
        <taxon>Agaricomycetes</taxon>
        <taxon>Agaricomycetidae</taxon>
        <taxon>Agaricales</taxon>
        <taxon>Schizophyllaceae</taxon>
        <taxon>Schizophyllum</taxon>
    </lineage>
</organism>